<reference evidence="1 2" key="1">
    <citation type="submission" date="2016-10" db="EMBL/GenBank/DDBJ databases">
        <authorList>
            <person name="de Groot N.N."/>
        </authorList>
    </citation>
    <scope>NUCLEOTIDE SEQUENCE [LARGE SCALE GENOMIC DNA]</scope>
    <source>
        <strain evidence="1 2">DSM 46701</strain>
    </source>
</reference>
<evidence type="ECO:0000313" key="1">
    <source>
        <dbReference type="EMBL" id="SEM83257.1"/>
    </source>
</evidence>
<dbReference type="EMBL" id="FOCQ01000002">
    <property type="protein sequence ID" value="SEM83257.1"/>
    <property type="molecule type" value="Genomic_DNA"/>
</dbReference>
<dbReference type="STRING" id="1173111.SAMN05444955_102231"/>
<sequence>MLQVGEYPLPSLRNIVGKGNLHSGAYGMIRFLFTVHQVASRIAVSPPYTVQFKLKLKLEKLVHRGWTDHPA</sequence>
<evidence type="ECO:0000313" key="2">
    <source>
        <dbReference type="Proteomes" id="UP000199695"/>
    </source>
</evidence>
<proteinExistence type="predicted"/>
<name>A0A1H8BMY8_9BACL</name>
<protein>
    <submittedName>
        <fullName evidence="1">Uncharacterized protein</fullName>
    </submittedName>
</protein>
<dbReference type="Proteomes" id="UP000199695">
    <property type="component" value="Unassembled WGS sequence"/>
</dbReference>
<accession>A0A1H8BMY8</accession>
<dbReference type="AlphaFoldDB" id="A0A1H8BMY8"/>
<keyword evidence="2" id="KW-1185">Reference proteome</keyword>
<gene>
    <name evidence="1" type="ORF">SAMN05444955_102231</name>
</gene>
<organism evidence="1 2">
    <name type="scientific">Lihuaxuella thermophila</name>
    <dbReference type="NCBI Taxonomy" id="1173111"/>
    <lineage>
        <taxon>Bacteria</taxon>
        <taxon>Bacillati</taxon>
        <taxon>Bacillota</taxon>
        <taxon>Bacilli</taxon>
        <taxon>Bacillales</taxon>
        <taxon>Thermoactinomycetaceae</taxon>
        <taxon>Lihuaxuella</taxon>
    </lineage>
</organism>